<accession>A0A6A6IIV2</accession>
<proteinExistence type="predicted"/>
<dbReference type="Gene3D" id="3.40.50.720">
    <property type="entry name" value="NAD(P)-binding Rossmann-like Domain"/>
    <property type="match status" value="1"/>
</dbReference>
<dbReference type="InterPro" id="IPR036291">
    <property type="entry name" value="NAD(P)-bd_dom_sf"/>
</dbReference>
<evidence type="ECO:0000313" key="2">
    <source>
        <dbReference type="Proteomes" id="UP000800094"/>
    </source>
</evidence>
<dbReference type="RefSeq" id="XP_033684806.1">
    <property type="nucleotide sequence ID" value="XM_033828789.1"/>
</dbReference>
<keyword evidence="2" id="KW-1185">Reference proteome</keyword>
<gene>
    <name evidence="1" type="ORF">BU26DRAFT_518339</name>
</gene>
<dbReference type="GeneID" id="54582119"/>
<dbReference type="EMBL" id="ML987194">
    <property type="protein sequence ID" value="KAF2249802.1"/>
    <property type="molecule type" value="Genomic_DNA"/>
</dbReference>
<sequence length="85" mass="9385">MLRLFARNLPPIRNPLFSQVPRTSHVILRDKYVIDKQMSNPAGRPGNDFDMAATVLFLAGPGGVFYNEQVLYPDGGNTLVQPAAK</sequence>
<dbReference type="OrthoDB" id="2898618at2759"/>
<dbReference type="AlphaFoldDB" id="A0A6A6IIV2"/>
<evidence type="ECO:0000313" key="1">
    <source>
        <dbReference type="EMBL" id="KAF2249802.1"/>
    </source>
</evidence>
<organism evidence="1 2">
    <name type="scientific">Trematosphaeria pertusa</name>
    <dbReference type="NCBI Taxonomy" id="390896"/>
    <lineage>
        <taxon>Eukaryota</taxon>
        <taxon>Fungi</taxon>
        <taxon>Dikarya</taxon>
        <taxon>Ascomycota</taxon>
        <taxon>Pezizomycotina</taxon>
        <taxon>Dothideomycetes</taxon>
        <taxon>Pleosporomycetidae</taxon>
        <taxon>Pleosporales</taxon>
        <taxon>Massarineae</taxon>
        <taxon>Trematosphaeriaceae</taxon>
        <taxon>Trematosphaeria</taxon>
    </lineage>
</organism>
<reference evidence="1" key="1">
    <citation type="journal article" date="2020" name="Stud. Mycol.">
        <title>101 Dothideomycetes genomes: a test case for predicting lifestyles and emergence of pathogens.</title>
        <authorList>
            <person name="Haridas S."/>
            <person name="Albert R."/>
            <person name="Binder M."/>
            <person name="Bloem J."/>
            <person name="Labutti K."/>
            <person name="Salamov A."/>
            <person name="Andreopoulos B."/>
            <person name="Baker S."/>
            <person name="Barry K."/>
            <person name="Bills G."/>
            <person name="Bluhm B."/>
            <person name="Cannon C."/>
            <person name="Castanera R."/>
            <person name="Culley D."/>
            <person name="Daum C."/>
            <person name="Ezra D."/>
            <person name="Gonzalez J."/>
            <person name="Henrissat B."/>
            <person name="Kuo A."/>
            <person name="Liang C."/>
            <person name="Lipzen A."/>
            <person name="Lutzoni F."/>
            <person name="Magnuson J."/>
            <person name="Mondo S."/>
            <person name="Nolan M."/>
            <person name="Ohm R."/>
            <person name="Pangilinan J."/>
            <person name="Park H.-J."/>
            <person name="Ramirez L."/>
            <person name="Alfaro M."/>
            <person name="Sun H."/>
            <person name="Tritt A."/>
            <person name="Yoshinaga Y."/>
            <person name="Zwiers L.-H."/>
            <person name="Turgeon B."/>
            <person name="Goodwin S."/>
            <person name="Spatafora J."/>
            <person name="Crous P."/>
            <person name="Grigoriev I."/>
        </authorList>
    </citation>
    <scope>NUCLEOTIDE SEQUENCE</scope>
    <source>
        <strain evidence="1">CBS 122368</strain>
    </source>
</reference>
<dbReference type="Proteomes" id="UP000800094">
    <property type="component" value="Unassembled WGS sequence"/>
</dbReference>
<dbReference type="SUPFAM" id="SSF51735">
    <property type="entry name" value="NAD(P)-binding Rossmann-fold domains"/>
    <property type="match status" value="1"/>
</dbReference>
<protein>
    <submittedName>
        <fullName evidence="1">Uncharacterized protein</fullName>
    </submittedName>
</protein>
<name>A0A6A6IIV2_9PLEO</name>